<evidence type="ECO:0000259" key="3">
    <source>
        <dbReference type="Pfam" id="PF13865"/>
    </source>
</evidence>
<organism evidence="4 5">
    <name type="scientific">Bursaphelenchus okinawaensis</name>
    <dbReference type="NCBI Taxonomy" id="465554"/>
    <lineage>
        <taxon>Eukaryota</taxon>
        <taxon>Metazoa</taxon>
        <taxon>Ecdysozoa</taxon>
        <taxon>Nematoda</taxon>
        <taxon>Chromadorea</taxon>
        <taxon>Rhabditida</taxon>
        <taxon>Tylenchina</taxon>
        <taxon>Tylenchomorpha</taxon>
        <taxon>Aphelenchoidea</taxon>
        <taxon>Aphelenchoididae</taxon>
        <taxon>Bursaphelenchus</taxon>
    </lineage>
</organism>
<protein>
    <recommendedName>
        <fullName evidence="3">Chromatin target of PRMT1 protein C-terminal domain-containing protein</fullName>
    </recommendedName>
</protein>
<keyword evidence="1" id="KW-0694">RNA-binding</keyword>
<feature type="region of interest" description="Disordered" evidence="2">
    <location>
        <begin position="144"/>
        <end position="174"/>
    </location>
</feature>
<evidence type="ECO:0000256" key="2">
    <source>
        <dbReference type="SAM" id="MobiDB-lite"/>
    </source>
</evidence>
<gene>
    <name evidence="4" type="ORF">BOKJ2_LOCUS594</name>
</gene>
<feature type="compositionally biased region" description="Low complexity" evidence="2">
    <location>
        <begin position="32"/>
        <end position="45"/>
    </location>
</feature>
<dbReference type="Proteomes" id="UP000783686">
    <property type="component" value="Unassembled WGS sequence"/>
</dbReference>
<proteinExistence type="predicted"/>
<accession>A0A811JRJ4</accession>
<name>A0A811JRJ4_9BILA</name>
<evidence type="ECO:0000313" key="4">
    <source>
        <dbReference type="EMBL" id="CAD5205910.1"/>
    </source>
</evidence>
<dbReference type="InterPro" id="IPR025715">
    <property type="entry name" value="FoP_C"/>
</dbReference>
<dbReference type="GO" id="GO:0003723">
    <property type="term" value="F:RNA binding"/>
    <property type="evidence" value="ECO:0007669"/>
    <property type="project" value="UniProtKB-KW"/>
</dbReference>
<comment type="caution">
    <text evidence="4">The sequence shown here is derived from an EMBL/GenBank/DDBJ whole genome shotgun (WGS) entry which is preliminary data.</text>
</comment>
<reference evidence="4" key="1">
    <citation type="submission" date="2020-09" db="EMBL/GenBank/DDBJ databases">
        <authorList>
            <person name="Kikuchi T."/>
        </authorList>
    </citation>
    <scope>NUCLEOTIDE SEQUENCE</scope>
    <source>
        <strain evidence="4">SH1</strain>
    </source>
</reference>
<dbReference type="EMBL" id="CAJFCW020000001">
    <property type="protein sequence ID" value="CAG9079778.1"/>
    <property type="molecule type" value="Genomic_DNA"/>
</dbReference>
<feature type="region of interest" description="Disordered" evidence="2">
    <location>
        <begin position="32"/>
        <end position="77"/>
    </location>
</feature>
<sequence length="193" mass="22059">MPGKMAFASQINAKDFMDKPLDALVASVRKAASKSKNNNKVLKTKPAGFNQKASHKKPAGFNNKTSLKKPAFNNKTNLYNPEKRQRFNGQQCRRPVRNVLQEIVGNNRRGQVEEVVRVVRQPRRMQRQRPQLITIIKHVPATPKVTKRTHKPNKIAKKGPVFKHKKAPKQKMTREQLDAELDAYMSSSKKTQQ</sequence>
<evidence type="ECO:0000313" key="5">
    <source>
        <dbReference type="Proteomes" id="UP000614601"/>
    </source>
</evidence>
<dbReference type="AlphaFoldDB" id="A0A811JRJ4"/>
<dbReference type="Proteomes" id="UP000614601">
    <property type="component" value="Unassembled WGS sequence"/>
</dbReference>
<keyword evidence="5" id="KW-1185">Reference proteome</keyword>
<feature type="compositionally biased region" description="Basic residues" evidence="2">
    <location>
        <begin position="145"/>
        <end position="171"/>
    </location>
</feature>
<evidence type="ECO:0000256" key="1">
    <source>
        <dbReference type="ARBA" id="ARBA00022884"/>
    </source>
</evidence>
<feature type="domain" description="Chromatin target of PRMT1 protein C-terminal" evidence="3">
    <location>
        <begin position="158"/>
        <end position="191"/>
    </location>
</feature>
<dbReference type="EMBL" id="CAJFDH010000001">
    <property type="protein sequence ID" value="CAD5205910.1"/>
    <property type="molecule type" value="Genomic_DNA"/>
</dbReference>
<dbReference type="Pfam" id="PF13865">
    <property type="entry name" value="FoP_duplication"/>
    <property type="match status" value="1"/>
</dbReference>